<gene>
    <name evidence="1" type="ORF">D0C36_07870</name>
</gene>
<dbReference type="GO" id="GO:0003677">
    <property type="term" value="F:DNA binding"/>
    <property type="evidence" value="ECO:0007669"/>
    <property type="project" value="UniProtKB-KW"/>
</dbReference>
<evidence type="ECO:0000313" key="2">
    <source>
        <dbReference type="Proteomes" id="UP000264217"/>
    </source>
</evidence>
<sequence>MSSKEIYPIPKISAPASRALVAAGLHTLNDIAGLTQKQFMQLHGMGKHGLRIVKEAMDLAGLQFKDSSNQ</sequence>
<dbReference type="OrthoDB" id="7950977at2"/>
<evidence type="ECO:0000313" key="1">
    <source>
        <dbReference type="EMBL" id="RFZ95429.1"/>
    </source>
</evidence>
<organism evidence="1 2">
    <name type="scientific">Mucilaginibacter conchicola</name>
    <dbReference type="NCBI Taxonomy" id="2303333"/>
    <lineage>
        <taxon>Bacteria</taxon>
        <taxon>Pseudomonadati</taxon>
        <taxon>Bacteroidota</taxon>
        <taxon>Sphingobacteriia</taxon>
        <taxon>Sphingobacteriales</taxon>
        <taxon>Sphingobacteriaceae</taxon>
        <taxon>Mucilaginibacter</taxon>
    </lineage>
</organism>
<dbReference type="SUPFAM" id="SSF47789">
    <property type="entry name" value="C-terminal domain of RNA polymerase alpha subunit"/>
    <property type="match status" value="1"/>
</dbReference>
<reference evidence="1 2" key="1">
    <citation type="submission" date="2018-08" db="EMBL/GenBank/DDBJ databases">
        <title>Mucilaginibacter sp. MYSH2.</title>
        <authorList>
            <person name="Seo T."/>
        </authorList>
    </citation>
    <scope>NUCLEOTIDE SEQUENCE [LARGE SCALE GENOMIC DNA]</scope>
    <source>
        <strain evidence="1 2">MYSH2</strain>
    </source>
</reference>
<name>A0A372P0J4_9SPHI</name>
<accession>A0A372P0J4</accession>
<dbReference type="Gene3D" id="1.10.150.20">
    <property type="entry name" value="5' to 3' exonuclease, C-terminal subdomain"/>
    <property type="match status" value="1"/>
</dbReference>
<keyword evidence="2" id="KW-1185">Reference proteome</keyword>
<dbReference type="RefSeq" id="WP_117390992.1">
    <property type="nucleotide sequence ID" value="NZ_QWDC01000001.1"/>
</dbReference>
<keyword evidence="1" id="KW-0238">DNA-binding</keyword>
<comment type="caution">
    <text evidence="1">The sequence shown here is derived from an EMBL/GenBank/DDBJ whole genome shotgun (WGS) entry which is preliminary data.</text>
</comment>
<dbReference type="Proteomes" id="UP000264217">
    <property type="component" value="Unassembled WGS sequence"/>
</dbReference>
<protein>
    <submittedName>
        <fullName evidence="1">DNA-binding protein</fullName>
    </submittedName>
</protein>
<dbReference type="EMBL" id="QWDC01000001">
    <property type="protein sequence ID" value="RFZ95429.1"/>
    <property type="molecule type" value="Genomic_DNA"/>
</dbReference>
<dbReference type="AlphaFoldDB" id="A0A372P0J4"/>
<proteinExistence type="predicted"/>